<dbReference type="Pfam" id="PF13432">
    <property type="entry name" value="TPR_16"/>
    <property type="match status" value="1"/>
</dbReference>
<dbReference type="InterPro" id="IPR019734">
    <property type="entry name" value="TPR_rpt"/>
</dbReference>
<sequence>MLFIKRSKAIAFQSILKKASLMACLFCFYSNVAAQDILSIPQSKAHDLALNMQWTEARSLVKDNNAYSIYITSLCNTLELLINEDKRLVEPYELIFDKQLAYLDSQPVSAEVLFAQAELHLQLAFVYLKFEREFDGAFKLRKAYQLAARGRKKYPNFLPMLKSHGLLQILLGAVPEKYNWVLRMMNMEGSTQTGLAELQLLSNSNTFTNTEASIFLALIHGYVRQEPMIAKTYITQLIDENSSKDIISFVGATLALKNNNAEESLALLKTLTPDDLPAIDYLTGEALLYKGDYETAIKSFQQYIKHFKGNSFLKDAQFKTGICYQLQNNQTKAIEHYDLARAISHENTEADKYANRVLNSTDGINSKLTKIRFLTDGGYYDEARQAAQQISPSDIPSIKEQVEYYYRQGRLAHLSGKANAARLFYEQVIDMSGDPDTSEWYFAPNACLQLGYLKKQTDDTSAAKRYFTQAIAYKKHEYKNSIDAKAKAALSQLKTLK</sequence>
<keyword evidence="1" id="KW-0732">Signal</keyword>
<dbReference type="InterPro" id="IPR011990">
    <property type="entry name" value="TPR-like_helical_dom_sf"/>
</dbReference>
<dbReference type="SUPFAM" id="SSF48452">
    <property type="entry name" value="TPR-like"/>
    <property type="match status" value="1"/>
</dbReference>
<dbReference type="Gene3D" id="1.25.40.10">
    <property type="entry name" value="Tetratricopeptide repeat domain"/>
    <property type="match status" value="2"/>
</dbReference>
<gene>
    <name evidence="2" type="ORF">SanaruYs_15820</name>
</gene>
<dbReference type="AlphaFoldDB" id="A0A401U903"/>
<dbReference type="SMART" id="SM00028">
    <property type="entry name" value="TPR"/>
    <property type="match status" value="4"/>
</dbReference>
<feature type="chain" id="PRO_5019337912" evidence="1">
    <location>
        <begin position="35"/>
        <end position="497"/>
    </location>
</feature>
<dbReference type="PANTHER" id="PTHR31859">
    <property type="entry name" value="TETRATRICOPEPTIDE REPEAT PROTEIN 39 FAMILY MEMBER"/>
    <property type="match status" value="1"/>
</dbReference>
<dbReference type="PANTHER" id="PTHR31859:SF1">
    <property type="entry name" value="TETRATRICOPEPTIDE REPEAT PROTEIN 39C"/>
    <property type="match status" value="1"/>
</dbReference>
<dbReference type="EMBL" id="BHXQ01000003">
    <property type="protein sequence ID" value="GCC51357.1"/>
    <property type="molecule type" value="Genomic_DNA"/>
</dbReference>
<dbReference type="Pfam" id="PF13181">
    <property type="entry name" value="TPR_8"/>
    <property type="match status" value="2"/>
</dbReference>
<comment type="caution">
    <text evidence="2">The sequence shown here is derived from an EMBL/GenBank/DDBJ whole genome shotgun (WGS) entry which is preliminary data.</text>
</comment>
<evidence type="ECO:0000256" key="1">
    <source>
        <dbReference type="SAM" id="SignalP"/>
    </source>
</evidence>
<evidence type="ECO:0000313" key="3">
    <source>
        <dbReference type="Proteomes" id="UP000288227"/>
    </source>
</evidence>
<name>A0A401U903_9BACT</name>
<organism evidence="2 3">
    <name type="scientific">Chryseotalea sanaruensis</name>
    <dbReference type="NCBI Taxonomy" id="2482724"/>
    <lineage>
        <taxon>Bacteria</taxon>
        <taxon>Pseudomonadati</taxon>
        <taxon>Bacteroidota</taxon>
        <taxon>Cytophagia</taxon>
        <taxon>Cytophagales</taxon>
        <taxon>Chryseotaleaceae</taxon>
        <taxon>Chryseotalea</taxon>
    </lineage>
</organism>
<keyword evidence="3" id="KW-1185">Reference proteome</keyword>
<protein>
    <submittedName>
        <fullName evidence="2">Tetratricopeptide repeat protein</fullName>
    </submittedName>
</protein>
<dbReference type="InterPro" id="IPR019412">
    <property type="entry name" value="IML2/TPR_39"/>
</dbReference>
<accession>A0A401U903</accession>
<proteinExistence type="predicted"/>
<dbReference type="Proteomes" id="UP000288227">
    <property type="component" value="Unassembled WGS sequence"/>
</dbReference>
<reference evidence="2 3" key="1">
    <citation type="submission" date="2018-11" db="EMBL/GenBank/DDBJ databases">
        <title>Chryseotalea sanarue gen. nov., sp., nov., a member of the family Cytophagaceae, isolated from a brackish lake in Hamamatsu Japan.</title>
        <authorList>
            <person name="Maejima Y."/>
            <person name="Iino T."/>
            <person name="Muraguchi Y."/>
            <person name="Fukuda K."/>
            <person name="Ohkuma M."/>
            <person name="Moriuchi R."/>
            <person name="Dohra H."/>
            <person name="Kimbara K."/>
            <person name="Shintani M."/>
        </authorList>
    </citation>
    <scope>NUCLEOTIDE SEQUENCE [LARGE SCALE GENOMIC DNA]</scope>
    <source>
        <strain evidence="2 3">Ys</strain>
    </source>
</reference>
<evidence type="ECO:0000313" key="2">
    <source>
        <dbReference type="EMBL" id="GCC51357.1"/>
    </source>
</evidence>
<feature type="signal peptide" evidence="1">
    <location>
        <begin position="1"/>
        <end position="34"/>
    </location>
</feature>